<dbReference type="InterPro" id="IPR004520">
    <property type="entry name" value="GTPase_MnmE"/>
</dbReference>
<dbReference type="Pfam" id="PF12631">
    <property type="entry name" value="MnmE_helical"/>
    <property type="match status" value="1"/>
</dbReference>
<feature type="binding site" evidence="10">
    <location>
        <begin position="238"/>
        <end position="243"/>
    </location>
    <ligand>
        <name>GTP</name>
        <dbReference type="ChEBI" id="CHEBI:37565"/>
    </ligand>
</feature>
<feature type="binding site" evidence="10">
    <location>
        <position position="242"/>
    </location>
    <ligand>
        <name>Mg(2+)</name>
        <dbReference type="ChEBI" id="CHEBI:18420"/>
    </ligand>
</feature>
<evidence type="ECO:0000256" key="7">
    <source>
        <dbReference type="ARBA" id="ARBA00022842"/>
    </source>
</evidence>
<dbReference type="Gene3D" id="1.20.120.430">
    <property type="entry name" value="tRNA modification GTPase MnmE domain 2"/>
    <property type="match status" value="1"/>
</dbReference>
<comment type="similarity">
    <text evidence="1 10 11">Belongs to the TRAFAC class TrmE-Era-EngA-EngB-Septin-like GTPase superfamily. TrmE GTPase family.</text>
</comment>
<dbReference type="EMBL" id="AP019377">
    <property type="protein sequence ID" value="BBH94632.1"/>
    <property type="molecule type" value="Genomic_DNA"/>
</dbReference>
<dbReference type="CDD" id="cd14858">
    <property type="entry name" value="TrmE_N"/>
    <property type="match status" value="1"/>
</dbReference>
<feature type="binding site" evidence="10">
    <location>
        <position position="259"/>
    </location>
    <ligand>
        <name>K(+)</name>
        <dbReference type="ChEBI" id="CHEBI:29103"/>
    </ligand>
</feature>
<dbReference type="InterPro" id="IPR027417">
    <property type="entry name" value="P-loop_NTPase"/>
</dbReference>
<protein>
    <recommendedName>
        <fullName evidence="10">tRNA modification GTPase MnmE</fullName>
        <ecNumber evidence="10">3.6.-.-</ecNumber>
    </recommendedName>
</protein>
<dbReference type="GO" id="GO:0046872">
    <property type="term" value="F:metal ion binding"/>
    <property type="evidence" value="ECO:0007669"/>
    <property type="project" value="UniProtKB-KW"/>
</dbReference>
<feature type="binding site" evidence="10">
    <location>
        <begin position="282"/>
        <end position="285"/>
    </location>
    <ligand>
        <name>GTP</name>
        <dbReference type="ChEBI" id="CHEBI:37565"/>
    </ligand>
</feature>
<dbReference type="PROSITE" id="PS51709">
    <property type="entry name" value="G_TRME"/>
    <property type="match status" value="1"/>
</dbReference>
<dbReference type="SUPFAM" id="SSF52540">
    <property type="entry name" value="P-loop containing nucleoside triphosphate hydrolases"/>
    <property type="match status" value="1"/>
</dbReference>
<reference evidence="13" key="1">
    <citation type="submission" date="2018-12" db="EMBL/GenBank/DDBJ databases">
        <title>Novel natural products biosynthetic potential of the class Ktedonobacteria.</title>
        <authorList>
            <person name="Zheng Y."/>
            <person name="Saitou A."/>
            <person name="Wang C.M."/>
            <person name="Toyoda A."/>
            <person name="Minakuchi Y."/>
            <person name="Sekiguchi Y."/>
            <person name="Ueda K."/>
            <person name="Takano H."/>
            <person name="Sakai Y."/>
            <person name="Yokota A."/>
            <person name="Yabe S."/>
        </authorList>
    </citation>
    <scope>NUCLEOTIDE SEQUENCE</scope>
    <source>
        <strain evidence="13">A3-2</strain>
    </source>
</reference>
<evidence type="ECO:0000256" key="2">
    <source>
        <dbReference type="ARBA" id="ARBA00022490"/>
    </source>
</evidence>
<feature type="binding site" evidence="10">
    <location>
        <position position="29"/>
    </location>
    <ligand>
        <name>(6S)-5-formyl-5,6,7,8-tetrahydrofolate</name>
        <dbReference type="ChEBI" id="CHEBI:57457"/>
    </ligand>
</feature>
<keyword evidence="6 10" id="KW-0378">Hydrolase</keyword>
<feature type="binding site" evidence="10">
    <location>
        <position position="93"/>
    </location>
    <ligand>
        <name>(6S)-5-formyl-5,6,7,8-tetrahydrofolate</name>
        <dbReference type="ChEBI" id="CHEBI:57457"/>
    </ligand>
</feature>
<dbReference type="NCBIfam" id="NF003661">
    <property type="entry name" value="PRK05291.1-3"/>
    <property type="match status" value="1"/>
</dbReference>
<evidence type="ECO:0000256" key="6">
    <source>
        <dbReference type="ARBA" id="ARBA00022801"/>
    </source>
</evidence>
<dbReference type="InterPro" id="IPR018948">
    <property type="entry name" value="GTP-bd_TrmE_N"/>
</dbReference>
<dbReference type="GO" id="GO:0005525">
    <property type="term" value="F:GTP binding"/>
    <property type="evidence" value="ECO:0007669"/>
    <property type="project" value="UniProtKB-UniRule"/>
</dbReference>
<dbReference type="GO" id="GO:0030488">
    <property type="term" value="P:tRNA methylation"/>
    <property type="evidence" value="ECO:0007669"/>
    <property type="project" value="TreeGrafter"/>
</dbReference>
<evidence type="ECO:0000259" key="12">
    <source>
        <dbReference type="PROSITE" id="PS51709"/>
    </source>
</evidence>
<evidence type="ECO:0000313" key="13">
    <source>
        <dbReference type="EMBL" id="BBH94632.1"/>
    </source>
</evidence>
<dbReference type="PANTHER" id="PTHR42714">
    <property type="entry name" value="TRNA MODIFICATION GTPASE GTPBP3"/>
    <property type="match status" value="1"/>
</dbReference>
<dbReference type="PRINTS" id="PR00449">
    <property type="entry name" value="RASTRNSFRMNG"/>
</dbReference>
<comment type="function">
    <text evidence="10">Exhibits a very high intrinsic GTPase hydrolysis rate. Involved in the addition of a carboxymethylaminomethyl (cmnm) group at the wobble position (U34) of certain tRNAs, forming tRNA-cmnm(5)s(2)U34.</text>
</comment>
<proteinExistence type="inferred from homology"/>
<feature type="binding site" evidence="10">
    <location>
        <position position="263"/>
    </location>
    <ligand>
        <name>Mg(2+)</name>
        <dbReference type="ChEBI" id="CHEBI:18420"/>
    </ligand>
</feature>
<keyword evidence="8 10" id="KW-0630">Potassium</keyword>
<dbReference type="InterPro" id="IPR027266">
    <property type="entry name" value="TrmE/GcvT-like"/>
</dbReference>
<dbReference type="InterPro" id="IPR027368">
    <property type="entry name" value="MnmE_dom2"/>
</dbReference>
<evidence type="ECO:0000256" key="9">
    <source>
        <dbReference type="ARBA" id="ARBA00023134"/>
    </source>
</evidence>
<sequence length="482" mass="52577">MRTMRGAMQSDTIAAIATPPGVGGIGIVRVSGEAAFSIVLPLFRRPRGEQTLPPSHQLTYGRIVDPRNGEVIDEVLVAFMRRPHTYTREDVVEIHGHGGPLVLQRILRLVLEHGARLAQPGEFTLRAFLNGRLDLAQAEAVMDIISARTEAGLRLAMQQLQGRMSARLREARQVVLGVLARIEASIDFPEDDIPTPKTDELRPQIQTAQSMIDELLRGAEQGRLYRQGLRTVIIGRPNVGKSSLLNALLRSERAIVTPIAGTTRDTVEEVANLRGIPLHLIDTAGITPTDDPVEQIGIQRSRAAAESADLVLLVFDSAEDFSAQDRQVCEELQRLGFGQGENAGADGRSGRPVILVLNKIDRPRSLPIEQVRRFWPEAPLVMTSTLTGEGLSQLEETIANQVLAGKVLQSDSVLVTNLRHQEALRLASQHLQAALATLEQGLPLDFVSIDLQAACHALGEITGETASADLLERIFSEFCIGK</sequence>
<evidence type="ECO:0000256" key="8">
    <source>
        <dbReference type="ARBA" id="ARBA00022958"/>
    </source>
</evidence>
<keyword evidence="3 10" id="KW-0819">tRNA processing</keyword>
<dbReference type="Pfam" id="PF10396">
    <property type="entry name" value="TrmE_N"/>
    <property type="match status" value="1"/>
</dbReference>
<dbReference type="CDD" id="cd04164">
    <property type="entry name" value="trmE"/>
    <property type="match status" value="1"/>
</dbReference>
<dbReference type="GO" id="GO:0005829">
    <property type="term" value="C:cytosol"/>
    <property type="evidence" value="ECO:0007669"/>
    <property type="project" value="TreeGrafter"/>
</dbReference>
<dbReference type="HAMAP" id="MF_00379">
    <property type="entry name" value="GTPase_MnmE"/>
    <property type="match status" value="1"/>
</dbReference>
<feature type="binding site" evidence="10">
    <location>
        <position position="262"/>
    </location>
    <ligand>
        <name>K(+)</name>
        <dbReference type="ChEBI" id="CHEBI:29103"/>
    </ligand>
</feature>
<keyword evidence="7 10" id="KW-0460">Magnesium</keyword>
<dbReference type="GO" id="GO:0003924">
    <property type="term" value="F:GTPase activity"/>
    <property type="evidence" value="ECO:0007669"/>
    <property type="project" value="UniProtKB-UniRule"/>
</dbReference>
<dbReference type="InterPro" id="IPR031168">
    <property type="entry name" value="G_TrmE"/>
</dbReference>
<dbReference type="AlphaFoldDB" id="A0A455T5H2"/>
<feature type="binding site" evidence="10">
    <location>
        <position position="238"/>
    </location>
    <ligand>
        <name>K(+)</name>
        <dbReference type="ChEBI" id="CHEBI:29103"/>
    </ligand>
</feature>
<dbReference type="EC" id="3.6.-.-" evidence="10"/>
<dbReference type="GO" id="GO:0042802">
    <property type="term" value="F:identical protein binding"/>
    <property type="evidence" value="ECO:0007669"/>
    <property type="project" value="UniProtKB-ARBA"/>
</dbReference>
<dbReference type="FunFam" id="3.30.1360.120:FF:000003">
    <property type="entry name" value="tRNA modification GTPase MnmE"/>
    <property type="match status" value="1"/>
</dbReference>
<dbReference type="FunFam" id="3.40.50.300:FF:000494">
    <property type="entry name" value="tRNA modification GTPase MnmE"/>
    <property type="match status" value="1"/>
</dbReference>
<dbReference type="NCBIfam" id="TIGR00450">
    <property type="entry name" value="mnmE_trmE_thdF"/>
    <property type="match status" value="1"/>
</dbReference>
<dbReference type="Gene3D" id="3.30.1360.120">
    <property type="entry name" value="Probable tRNA modification gtpase trme, domain 1"/>
    <property type="match status" value="1"/>
</dbReference>
<name>A0A455T5H2_9CHLR</name>
<dbReference type="GO" id="GO:0002098">
    <property type="term" value="P:tRNA wobble uridine modification"/>
    <property type="evidence" value="ECO:0007669"/>
    <property type="project" value="TreeGrafter"/>
</dbReference>
<comment type="subcellular location">
    <subcellularLocation>
        <location evidence="10">Cytoplasm</location>
    </subcellularLocation>
</comment>
<feature type="binding site" evidence="10">
    <location>
        <position position="132"/>
    </location>
    <ligand>
        <name>(6S)-5-formyl-5,6,7,8-tetrahydrofolate</name>
        <dbReference type="ChEBI" id="CHEBI:57457"/>
    </ligand>
</feature>
<feature type="binding site" evidence="10">
    <location>
        <position position="482"/>
    </location>
    <ligand>
        <name>(6S)-5-formyl-5,6,7,8-tetrahydrofolate</name>
        <dbReference type="ChEBI" id="CHEBI:57457"/>
    </ligand>
</feature>
<keyword evidence="2 10" id="KW-0963">Cytoplasm</keyword>
<feature type="domain" description="TrmE-type G" evidence="12">
    <location>
        <begin position="228"/>
        <end position="403"/>
    </location>
</feature>
<evidence type="ECO:0000256" key="1">
    <source>
        <dbReference type="ARBA" id="ARBA00011043"/>
    </source>
</evidence>
<evidence type="ECO:0000256" key="4">
    <source>
        <dbReference type="ARBA" id="ARBA00022723"/>
    </source>
</evidence>
<keyword evidence="9 10" id="KW-0342">GTP-binding</keyword>
<feature type="binding site" evidence="10">
    <location>
        <position position="257"/>
    </location>
    <ligand>
        <name>K(+)</name>
        <dbReference type="ChEBI" id="CHEBI:29103"/>
    </ligand>
</feature>
<comment type="subunit">
    <text evidence="10">Homodimer. Heterotetramer of two MnmE and two MnmG subunits.</text>
</comment>
<evidence type="ECO:0000256" key="5">
    <source>
        <dbReference type="ARBA" id="ARBA00022741"/>
    </source>
</evidence>
<dbReference type="PANTHER" id="PTHR42714:SF2">
    <property type="entry name" value="TRNA MODIFICATION GTPASE GTPBP3, MITOCHONDRIAL"/>
    <property type="match status" value="1"/>
</dbReference>
<dbReference type="Pfam" id="PF01926">
    <property type="entry name" value="MMR_HSR1"/>
    <property type="match status" value="1"/>
</dbReference>
<dbReference type="NCBIfam" id="TIGR00231">
    <property type="entry name" value="small_GTP"/>
    <property type="match status" value="1"/>
</dbReference>
<organism evidence="13">
    <name type="scientific">Thermogemmatispora argillosa</name>
    <dbReference type="NCBI Taxonomy" id="2045280"/>
    <lineage>
        <taxon>Bacteria</taxon>
        <taxon>Bacillati</taxon>
        <taxon>Chloroflexota</taxon>
        <taxon>Ktedonobacteria</taxon>
        <taxon>Thermogemmatisporales</taxon>
        <taxon>Thermogemmatisporaceae</taxon>
        <taxon>Thermogemmatispora</taxon>
    </lineage>
</organism>
<dbReference type="InterPro" id="IPR025867">
    <property type="entry name" value="MnmE_helical"/>
</dbReference>
<dbReference type="InterPro" id="IPR005225">
    <property type="entry name" value="Small_GTP-bd"/>
</dbReference>
<keyword evidence="5 10" id="KW-0547">Nucleotide-binding</keyword>
<comment type="caution">
    <text evidence="10">Lacks conserved residue(s) required for the propagation of feature annotation.</text>
</comment>
<evidence type="ECO:0000256" key="10">
    <source>
        <dbReference type="HAMAP-Rule" id="MF_00379"/>
    </source>
</evidence>
<comment type="cofactor">
    <cofactor evidence="10">
        <name>K(+)</name>
        <dbReference type="ChEBI" id="CHEBI:29103"/>
    </cofactor>
    <text evidence="10">Binds 1 potassium ion per subunit.</text>
</comment>
<dbReference type="InterPro" id="IPR006073">
    <property type="entry name" value="GTP-bd"/>
</dbReference>
<evidence type="ECO:0000256" key="3">
    <source>
        <dbReference type="ARBA" id="ARBA00022694"/>
    </source>
</evidence>
<feature type="binding site" evidence="10">
    <location>
        <begin position="257"/>
        <end position="263"/>
    </location>
    <ligand>
        <name>GTP</name>
        <dbReference type="ChEBI" id="CHEBI:37565"/>
    </ligand>
</feature>
<dbReference type="Gene3D" id="3.40.50.300">
    <property type="entry name" value="P-loop containing nucleotide triphosphate hydrolases"/>
    <property type="match status" value="1"/>
</dbReference>
<evidence type="ECO:0000256" key="11">
    <source>
        <dbReference type="RuleBase" id="RU003313"/>
    </source>
</evidence>
<keyword evidence="4 10" id="KW-0479">Metal-binding</keyword>
<accession>A0A455T5H2</accession>
<gene>
    <name evidence="10 13" type="primary">mnmE</name>
    <name evidence="10" type="synonym">trmE</name>
    <name evidence="13" type="ORF">KTA_28310</name>
</gene>